<gene>
    <name evidence="2" type="ORF">ACFOW6_02800</name>
</gene>
<sequence length="177" mass="19628">MRKLLSALAVIPLLSACSMLGKEENQVSDQPCPRVIAPQETREQVSFVGESRDLTRVDYSAELRDVRYGCEYRDDGSAVAMEMDVILAASRGPANQGREAELAYYLAVGHPGDPPEILVREAYRAPVTFEDGENTVTLTDPVSLTVPLASGETINDYRVYVGLMLSRDELQYNRNNR</sequence>
<keyword evidence="3" id="KW-1185">Reference proteome</keyword>
<proteinExistence type="predicted"/>
<comment type="caution">
    <text evidence="2">The sequence shown here is derived from an EMBL/GenBank/DDBJ whole genome shotgun (WGS) entry which is preliminary data.</text>
</comment>
<protein>
    <recommendedName>
        <fullName evidence="4">Lipoprotein</fullName>
    </recommendedName>
</protein>
<dbReference type="RefSeq" id="WP_382420804.1">
    <property type="nucleotide sequence ID" value="NZ_JBHSCW010000001.1"/>
</dbReference>
<dbReference type="EMBL" id="JBHSCW010000001">
    <property type="protein sequence ID" value="MFC4350468.1"/>
    <property type="molecule type" value="Genomic_DNA"/>
</dbReference>
<feature type="signal peptide" evidence="1">
    <location>
        <begin position="1"/>
        <end position="21"/>
    </location>
</feature>
<feature type="chain" id="PRO_5045888417" description="Lipoprotein" evidence="1">
    <location>
        <begin position="22"/>
        <end position="177"/>
    </location>
</feature>
<dbReference type="PROSITE" id="PS51257">
    <property type="entry name" value="PROKAR_LIPOPROTEIN"/>
    <property type="match status" value="1"/>
</dbReference>
<evidence type="ECO:0000256" key="1">
    <source>
        <dbReference type="SAM" id="SignalP"/>
    </source>
</evidence>
<organism evidence="2 3">
    <name type="scientific">Fodinicurvata halophila</name>
    <dbReference type="NCBI Taxonomy" id="1419723"/>
    <lineage>
        <taxon>Bacteria</taxon>
        <taxon>Pseudomonadati</taxon>
        <taxon>Pseudomonadota</taxon>
        <taxon>Alphaproteobacteria</taxon>
        <taxon>Rhodospirillales</taxon>
        <taxon>Rhodovibrionaceae</taxon>
        <taxon>Fodinicurvata</taxon>
    </lineage>
</organism>
<name>A0ABV8UGP8_9PROT</name>
<keyword evidence="1" id="KW-0732">Signal</keyword>
<evidence type="ECO:0008006" key="4">
    <source>
        <dbReference type="Google" id="ProtNLM"/>
    </source>
</evidence>
<accession>A0ABV8UGP8</accession>
<evidence type="ECO:0000313" key="3">
    <source>
        <dbReference type="Proteomes" id="UP001595799"/>
    </source>
</evidence>
<reference evidence="3" key="1">
    <citation type="journal article" date="2019" name="Int. J. Syst. Evol. Microbiol.">
        <title>The Global Catalogue of Microorganisms (GCM) 10K type strain sequencing project: providing services to taxonomists for standard genome sequencing and annotation.</title>
        <authorList>
            <consortium name="The Broad Institute Genomics Platform"/>
            <consortium name="The Broad Institute Genome Sequencing Center for Infectious Disease"/>
            <person name="Wu L."/>
            <person name="Ma J."/>
        </authorList>
    </citation>
    <scope>NUCLEOTIDE SEQUENCE [LARGE SCALE GENOMIC DNA]</scope>
    <source>
        <strain evidence="3">CECT 8472</strain>
    </source>
</reference>
<dbReference type="Proteomes" id="UP001595799">
    <property type="component" value="Unassembled WGS sequence"/>
</dbReference>
<evidence type="ECO:0000313" key="2">
    <source>
        <dbReference type="EMBL" id="MFC4350468.1"/>
    </source>
</evidence>